<reference evidence="3 4" key="1">
    <citation type="submission" date="2017-08" db="EMBL/GenBank/DDBJ databases">
        <authorList>
            <person name="de Groot N.N."/>
        </authorList>
    </citation>
    <scope>NUCLEOTIDE SEQUENCE [LARGE SCALE GENOMIC DNA]</scope>
    <source>
        <strain evidence="3 4">USBA 855</strain>
    </source>
</reference>
<proteinExistence type="predicted"/>
<feature type="region of interest" description="Disordered" evidence="1">
    <location>
        <begin position="191"/>
        <end position="215"/>
    </location>
</feature>
<accession>A0A285VUA5</accession>
<dbReference type="RefSeq" id="WP_097023899.1">
    <property type="nucleotide sequence ID" value="NZ_OBQJ01000010.1"/>
</dbReference>
<dbReference type="InterPro" id="IPR011990">
    <property type="entry name" value="TPR-like_helical_dom_sf"/>
</dbReference>
<dbReference type="OrthoDB" id="9812424at2"/>
<evidence type="ECO:0000256" key="2">
    <source>
        <dbReference type="SAM" id="SignalP"/>
    </source>
</evidence>
<evidence type="ECO:0000313" key="4">
    <source>
        <dbReference type="Proteomes" id="UP000219023"/>
    </source>
</evidence>
<feature type="signal peptide" evidence="2">
    <location>
        <begin position="1"/>
        <end position="39"/>
    </location>
</feature>
<dbReference type="EMBL" id="OBQJ01000010">
    <property type="protein sequence ID" value="SOC57622.1"/>
    <property type="molecule type" value="Genomic_DNA"/>
</dbReference>
<feature type="chain" id="PRO_5012312455" description="Tetratricopeptide repeat-containing protein" evidence="2">
    <location>
        <begin position="40"/>
        <end position="227"/>
    </location>
</feature>
<evidence type="ECO:0000256" key="1">
    <source>
        <dbReference type="SAM" id="MobiDB-lite"/>
    </source>
</evidence>
<gene>
    <name evidence="3" type="ORF">SAMN05421509_11043</name>
</gene>
<dbReference type="Proteomes" id="UP000219023">
    <property type="component" value="Unassembled WGS sequence"/>
</dbReference>
<evidence type="ECO:0000313" key="3">
    <source>
        <dbReference type="EMBL" id="SOC57622.1"/>
    </source>
</evidence>
<evidence type="ECO:0008006" key="5">
    <source>
        <dbReference type="Google" id="ProtNLM"/>
    </source>
</evidence>
<sequence length="227" mass="24650">MQVRYFAEACRRRRLVPARLHVVLCAALIGALSSALAWADASPDGVYPLMSRWGNVEYGMQGAAQEKALASLAEEADALAEAHPDNSHVLTAEGVILASYAKAKGGLGALDLATRARKALERAIELDPRGDDGAAYVTLGALYDRAPGWPVSFGDDDKAGELLSRALEIRGDGIDTHYFYATYLRDEGRRAEARRHAQQAVDGQAREGRDSDEALREKARRLLDELS</sequence>
<protein>
    <recommendedName>
        <fullName evidence="5">Tetratricopeptide repeat-containing protein</fullName>
    </recommendedName>
</protein>
<dbReference type="SUPFAM" id="SSF48452">
    <property type="entry name" value="TPR-like"/>
    <property type="match status" value="1"/>
</dbReference>
<dbReference type="Gene3D" id="1.25.40.10">
    <property type="entry name" value="Tetratricopeptide repeat domain"/>
    <property type="match status" value="1"/>
</dbReference>
<dbReference type="AlphaFoldDB" id="A0A285VUA5"/>
<name>A0A285VUA5_9GAMM</name>
<keyword evidence="2" id="KW-0732">Signal</keyword>
<feature type="compositionally biased region" description="Basic and acidic residues" evidence="1">
    <location>
        <begin position="204"/>
        <end position="215"/>
    </location>
</feature>
<organism evidence="3 4">
    <name type="scientific">Chromohalobacter canadensis</name>
    <dbReference type="NCBI Taxonomy" id="141389"/>
    <lineage>
        <taxon>Bacteria</taxon>
        <taxon>Pseudomonadati</taxon>
        <taxon>Pseudomonadota</taxon>
        <taxon>Gammaproteobacteria</taxon>
        <taxon>Oceanospirillales</taxon>
        <taxon>Halomonadaceae</taxon>
        <taxon>Chromohalobacter</taxon>
    </lineage>
</organism>